<proteinExistence type="predicted"/>
<protein>
    <submittedName>
        <fullName evidence="1">7826_t:CDS:1</fullName>
    </submittedName>
</protein>
<reference evidence="1" key="1">
    <citation type="submission" date="2021-06" db="EMBL/GenBank/DDBJ databases">
        <authorList>
            <person name="Kallberg Y."/>
            <person name="Tangrot J."/>
            <person name="Rosling A."/>
        </authorList>
    </citation>
    <scope>NUCLEOTIDE SEQUENCE</scope>
    <source>
        <strain evidence="1">AZ414A</strain>
    </source>
</reference>
<accession>A0A9N8WNY3</accession>
<dbReference type="OrthoDB" id="2013972at2759"/>
<dbReference type="Gene3D" id="3.40.50.150">
    <property type="entry name" value="Vaccinia Virus protein VP39"/>
    <property type="match status" value="1"/>
</dbReference>
<gene>
    <name evidence="1" type="ORF">DEBURN_LOCUS4215</name>
</gene>
<dbReference type="InterPro" id="IPR029063">
    <property type="entry name" value="SAM-dependent_MTases_sf"/>
</dbReference>
<comment type="caution">
    <text evidence="1">The sequence shown here is derived from an EMBL/GenBank/DDBJ whole genome shotgun (WGS) entry which is preliminary data.</text>
</comment>
<name>A0A9N8WNY3_9GLOM</name>
<evidence type="ECO:0000313" key="2">
    <source>
        <dbReference type="Proteomes" id="UP000789706"/>
    </source>
</evidence>
<dbReference type="SUPFAM" id="SSF53335">
    <property type="entry name" value="S-adenosyl-L-methionine-dependent methyltransferases"/>
    <property type="match status" value="1"/>
</dbReference>
<organism evidence="1 2">
    <name type="scientific">Diversispora eburnea</name>
    <dbReference type="NCBI Taxonomy" id="1213867"/>
    <lineage>
        <taxon>Eukaryota</taxon>
        <taxon>Fungi</taxon>
        <taxon>Fungi incertae sedis</taxon>
        <taxon>Mucoromycota</taxon>
        <taxon>Glomeromycotina</taxon>
        <taxon>Glomeromycetes</taxon>
        <taxon>Diversisporales</taxon>
        <taxon>Diversisporaceae</taxon>
        <taxon>Diversispora</taxon>
    </lineage>
</organism>
<dbReference type="Proteomes" id="UP000789706">
    <property type="component" value="Unassembled WGS sequence"/>
</dbReference>
<dbReference type="AlphaFoldDB" id="A0A9N8WNY3"/>
<evidence type="ECO:0000313" key="1">
    <source>
        <dbReference type="EMBL" id="CAG8491743.1"/>
    </source>
</evidence>
<keyword evidence="2" id="KW-1185">Reference proteome</keyword>
<dbReference type="EMBL" id="CAJVPK010000305">
    <property type="protein sequence ID" value="CAG8491743.1"/>
    <property type="molecule type" value="Genomic_DNA"/>
</dbReference>
<sequence>MGNKSSKTLKKGTPSPTINLQENSDFKYIHGRRFHNAERVKYTLPNDDEEVDRLHQQHFLLRYVWQRNFASPVKHILNQNGTKVLDVGFMFLAIPKDSWADTINEMTRVLKPGGWLELVEINPMPFQMGPVSSQFFSAEYLRKRGLDPDIAYKLRSYFEKQENLENVIEEKNRLPYGPEAGKLGQVAAENTRLGFSHSKPFSQGASGISSEEFDNKLDIMVKELREYDTYHDTCCVYARKKEIIE</sequence>